<comment type="similarity">
    <text evidence="2">Belongs to the BA14k family.</text>
</comment>
<dbReference type="OrthoDB" id="7478836at2"/>
<comment type="caution">
    <text evidence="9">The sequence shown here is derived from an EMBL/GenBank/DDBJ whole genome shotgun (WGS) entry which is preliminary data.</text>
</comment>
<evidence type="ECO:0000256" key="2">
    <source>
        <dbReference type="ARBA" id="ARBA00010270"/>
    </source>
</evidence>
<gene>
    <name evidence="9" type="ORF">E2A64_03305</name>
</gene>
<sequence length="141" mass="14836">MTSIIQKTILTVATAITMATAFQPAIADAAPKKFIKNPGIVKPVFPGPGGFKPNPPKPPKPHNPHHGHGNAAAAAALGIVGGMIIGNAIANQPAQQPVYTGGGSSNAHVAWCLNRYRSYDIPSDTYMSHSGYRKYCNSPYN</sequence>
<dbReference type="GO" id="GO:0016020">
    <property type="term" value="C:membrane"/>
    <property type="evidence" value="ECO:0007669"/>
    <property type="project" value="UniProtKB-SubCell"/>
</dbReference>
<keyword evidence="4" id="KW-0472">Membrane</keyword>
<evidence type="ECO:0000313" key="9">
    <source>
        <dbReference type="EMBL" id="TDH38162.1"/>
    </source>
</evidence>
<name>A0A4R5PME7_9HYPH</name>
<dbReference type="AlphaFoldDB" id="A0A4R5PME7"/>
<dbReference type="InterPro" id="IPR012413">
    <property type="entry name" value="BA14K"/>
</dbReference>
<dbReference type="Proteomes" id="UP000295131">
    <property type="component" value="Unassembled WGS sequence"/>
</dbReference>
<evidence type="ECO:0000256" key="5">
    <source>
        <dbReference type="ARBA" id="ARBA00022734"/>
    </source>
</evidence>
<keyword evidence="4" id="KW-1003">Cell membrane</keyword>
<accession>A0A4R5PME7</accession>
<evidence type="ECO:0000256" key="1">
    <source>
        <dbReference type="ARBA" id="ARBA00004167"/>
    </source>
</evidence>
<feature type="signal peptide" evidence="8">
    <location>
        <begin position="1"/>
        <end position="29"/>
    </location>
</feature>
<keyword evidence="8" id="KW-0732">Signal</keyword>
<comment type="function">
    <text evidence="6">Has immunoglobulin-binding and hemagglutination properties, and can bind to mannose. Essential for virulence. May be involved in LPS biosynthesis or polysaccharide transport.</text>
</comment>
<organism evidence="9 10">
    <name type="scientific">Pseudohoeflea suaedae</name>
    <dbReference type="NCBI Taxonomy" id="877384"/>
    <lineage>
        <taxon>Bacteria</taxon>
        <taxon>Pseudomonadati</taxon>
        <taxon>Pseudomonadota</taxon>
        <taxon>Alphaproteobacteria</taxon>
        <taxon>Hyphomicrobiales</taxon>
        <taxon>Rhizobiaceae</taxon>
        <taxon>Pseudohoeflea</taxon>
    </lineage>
</organism>
<evidence type="ECO:0000256" key="8">
    <source>
        <dbReference type="SAM" id="SignalP"/>
    </source>
</evidence>
<evidence type="ECO:0000256" key="6">
    <source>
        <dbReference type="ARBA" id="ARBA00025321"/>
    </source>
</evidence>
<keyword evidence="10" id="KW-1185">Reference proteome</keyword>
<feature type="chain" id="PRO_5020317430" description="Lectin-like protein BA14k" evidence="8">
    <location>
        <begin position="30"/>
        <end position="141"/>
    </location>
</feature>
<evidence type="ECO:0000256" key="3">
    <source>
        <dbReference type="ARBA" id="ARBA00020552"/>
    </source>
</evidence>
<comment type="subcellular location">
    <subcellularLocation>
        <location evidence="1">Membrane</location>
        <topology evidence="1">Single-pass membrane protein</topology>
    </subcellularLocation>
</comment>
<evidence type="ECO:0000256" key="4">
    <source>
        <dbReference type="ARBA" id="ARBA00022475"/>
    </source>
</evidence>
<evidence type="ECO:0000313" key="10">
    <source>
        <dbReference type="Proteomes" id="UP000295131"/>
    </source>
</evidence>
<protein>
    <recommendedName>
        <fullName evidence="3">Lectin-like protein BA14k</fullName>
    </recommendedName>
</protein>
<dbReference type="RefSeq" id="WP_133282996.1">
    <property type="nucleotide sequence ID" value="NZ_SMSI01000001.1"/>
</dbReference>
<evidence type="ECO:0000256" key="7">
    <source>
        <dbReference type="SAM" id="MobiDB-lite"/>
    </source>
</evidence>
<feature type="compositionally biased region" description="Basic residues" evidence="7">
    <location>
        <begin position="59"/>
        <end position="68"/>
    </location>
</feature>
<feature type="region of interest" description="Disordered" evidence="7">
    <location>
        <begin position="46"/>
        <end position="69"/>
    </location>
</feature>
<proteinExistence type="inferred from homology"/>
<dbReference type="Pfam" id="PF07886">
    <property type="entry name" value="BA14K"/>
    <property type="match status" value="1"/>
</dbReference>
<dbReference type="GO" id="GO:0030246">
    <property type="term" value="F:carbohydrate binding"/>
    <property type="evidence" value="ECO:0007669"/>
    <property type="project" value="UniProtKB-KW"/>
</dbReference>
<keyword evidence="5" id="KW-0430">Lectin</keyword>
<reference evidence="9 10" key="1">
    <citation type="journal article" date="2013" name="Int. J. Syst. Evol. Microbiol.">
        <title>Hoeflea suaedae sp. nov., an endophytic bacterium isolated from the root of the halophyte Suaeda maritima.</title>
        <authorList>
            <person name="Chung E.J."/>
            <person name="Park J.A."/>
            <person name="Pramanik P."/>
            <person name="Bibi F."/>
            <person name="Jeon C.O."/>
            <person name="Chung Y.R."/>
        </authorList>
    </citation>
    <scope>NUCLEOTIDE SEQUENCE [LARGE SCALE GENOMIC DNA]</scope>
    <source>
        <strain evidence="9 10">YC6898</strain>
    </source>
</reference>
<dbReference type="EMBL" id="SMSI01000001">
    <property type="protein sequence ID" value="TDH38162.1"/>
    <property type="molecule type" value="Genomic_DNA"/>
</dbReference>